<dbReference type="Proteomes" id="UP001145114">
    <property type="component" value="Unassembled WGS sequence"/>
</dbReference>
<accession>A0ACC1HW92</accession>
<sequence length="310" mass="33232">MDWLYSYFGTPLQLRFRKFDAGQLIERLVRVALPVGIDCGYYEKRLTDVAPPASESKAEVAKEKEGQQQQCVGSNDVKEGEVFAEGSGWDEDLEFDISLDDDDNNNNGANNHAGGSKAVEAEGKQETQSLDSQDGGAVETGGDGWDVDVDLDLDLELDEGTTAESNEKEATLRPQDKKGSKDANAGNGGNGWDTDVDLDFDLDDGEDDDGEGAVNADGDSQHHPHRTQPADDGNAPCSATAEEHIISAAAPTIVAGAENARSSDRSSSDTYYNPMSDKCCQTLTVLASNPHLATSPRITRLLLLQTYLVG</sequence>
<organism evidence="1 2">
    <name type="scientific">Spiromyces aspiralis</name>
    <dbReference type="NCBI Taxonomy" id="68401"/>
    <lineage>
        <taxon>Eukaryota</taxon>
        <taxon>Fungi</taxon>
        <taxon>Fungi incertae sedis</taxon>
        <taxon>Zoopagomycota</taxon>
        <taxon>Kickxellomycotina</taxon>
        <taxon>Kickxellomycetes</taxon>
        <taxon>Kickxellales</taxon>
        <taxon>Kickxellaceae</taxon>
        <taxon>Spiromyces</taxon>
    </lineage>
</organism>
<name>A0ACC1HW92_9FUNG</name>
<comment type="caution">
    <text evidence="1">The sequence shown here is derived from an EMBL/GenBank/DDBJ whole genome shotgun (WGS) entry which is preliminary data.</text>
</comment>
<reference evidence="1" key="1">
    <citation type="submission" date="2022-06" db="EMBL/GenBank/DDBJ databases">
        <title>Phylogenomic reconstructions and comparative analyses of Kickxellomycotina fungi.</title>
        <authorList>
            <person name="Reynolds N.K."/>
            <person name="Stajich J.E."/>
            <person name="Barry K."/>
            <person name="Grigoriev I.V."/>
            <person name="Crous P."/>
            <person name="Smith M.E."/>
        </authorList>
    </citation>
    <scope>NUCLEOTIDE SEQUENCE</scope>
    <source>
        <strain evidence="1">RSA 2271</strain>
    </source>
</reference>
<dbReference type="EMBL" id="JAMZIH010000981">
    <property type="protein sequence ID" value="KAJ1678634.1"/>
    <property type="molecule type" value="Genomic_DNA"/>
</dbReference>
<protein>
    <submittedName>
        <fullName evidence="1">Uncharacterized protein</fullName>
    </submittedName>
</protein>
<keyword evidence="2" id="KW-1185">Reference proteome</keyword>
<gene>
    <name evidence="1" type="ORF">EV182_003648</name>
</gene>
<evidence type="ECO:0000313" key="1">
    <source>
        <dbReference type="EMBL" id="KAJ1678634.1"/>
    </source>
</evidence>
<proteinExistence type="predicted"/>
<evidence type="ECO:0000313" key="2">
    <source>
        <dbReference type="Proteomes" id="UP001145114"/>
    </source>
</evidence>